<accession>A0A9D4I7B5</accession>
<feature type="region of interest" description="Disordered" evidence="1">
    <location>
        <begin position="1"/>
        <end position="28"/>
    </location>
</feature>
<proteinExistence type="predicted"/>
<sequence>MRGRGAASDAQLWYESDPKAADDNGDLGLPELEAFPHDTEDVPYFFIGKKI</sequence>
<reference evidence="2" key="1">
    <citation type="journal article" date="2019" name="bioRxiv">
        <title>The Genome of the Zebra Mussel, Dreissena polymorpha: A Resource for Invasive Species Research.</title>
        <authorList>
            <person name="McCartney M.A."/>
            <person name="Auch B."/>
            <person name="Kono T."/>
            <person name="Mallez S."/>
            <person name="Zhang Y."/>
            <person name="Obille A."/>
            <person name="Becker A."/>
            <person name="Abrahante J.E."/>
            <person name="Garbe J."/>
            <person name="Badalamenti J.P."/>
            <person name="Herman A."/>
            <person name="Mangelson H."/>
            <person name="Liachko I."/>
            <person name="Sullivan S."/>
            <person name="Sone E.D."/>
            <person name="Koren S."/>
            <person name="Silverstein K.A.T."/>
            <person name="Beckman K.B."/>
            <person name="Gohl D.M."/>
        </authorList>
    </citation>
    <scope>NUCLEOTIDE SEQUENCE</scope>
    <source>
        <strain evidence="2">Duluth1</strain>
        <tissue evidence="2">Whole animal</tissue>
    </source>
</reference>
<keyword evidence="3" id="KW-1185">Reference proteome</keyword>
<dbReference type="AlphaFoldDB" id="A0A9D4I7B5"/>
<organism evidence="2 3">
    <name type="scientific">Dreissena polymorpha</name>
    <name type="common">Zebra mussel</name>
    <name type="synonym">Mytilus polymorpha</name>
    <dbReference type="NCBI Taxonomy" id="45954"/>
    <lineage>
        <taxon>Eukaryota</taxon>
        <taxon>Metazoa</taxon>
        <taxon>Spiralia</taxon>
        <taxon>Lophotrochozoa</taxon>
        <taxon>Mollusca</taxon>
        <taxon>Bivalvia</taxon>
        <taxon>Autobranchia</taxon>
        <taxon>Heteroconchia</taxon>
        <taxon>Euheterodonta</taxon>
        <taxon>Imparidentia</taxon>
        <taxon>Neoheterodontei</taxon>
        <taxon>Myida</taxon>
        <taxon>Dreissenoidea</taxon>
        <taxon>Dreissenidae</taxon>
        <taxon>Dreissena</taxon>
    </lineage>
</organism>
<name>A0A9D4I7B5_DREPO</name>
<dbReference type="EMBL" id="JAIWYP010000010">
    <property type="protein sequence ID" value="KAH3750925.1"/>
    <property type="molecule type" value="Genomic_DNA"/>
</dbReference>
<protein>
    <submittedName>
        <fullName evidence="2">Uncharacterized protein</fullName>
    </submittedName>
</protein>
<gene>
    <name evidence="2" type="ORF">DPMN_185464</name>
</gene>
<evidence type="ECO:0000313" key="3">
    <source>
        <dbReference type="Proteomes" id="UP000828390"/>
    </source>
</evidence>
<evidence type="ECO:0000313" key="2">
    <source>
        <dbReference type="EMBL" id="KAH3750925.1"/>
    </source>
</evidence>
<evidence type="ECO:0000256" key="1">
    <source>
        <dbReference type="SAM" id="MobiDB-lite"/>
    </source>
</evidence>
<comment type="caution">
    <text evidence="2">The sequence shown here is derived from an EMBL/GenBank/DDBJ whole genome shotgun (WGS) entry which is preliminary data.</text>
</comment>
<reference evidence="2" key="2">
    <citation type="submission" date="2020-11" db="EMBL/GenBank/DDBJ databases">
        <authorList>
            <person name="McCartney M.A."/>
            <person name="Auch B."/>
            <person name="Kono T."/>
            <person name="Mallez S."/>
            <person name="Becker A."/>
            <person name="Gohl D.M."/>
            <person name="Silverstein K.A.T."/>
            <person name="Koren S."/>
            <person name="Bechman K.B."/>
            <person name="Herman A."/>
            <person name="Abrahante J.E."/>
            <person name="Garbe J."/>
        </authorList>
    </citation>
    <scope>NUCLEOTIDE SEQUENCE</scope>
    <source>
        <strain evidence="2">Duluth1</strain>
        <tissue evidence="2">Whole animal</tissue>
    </source>
</reference>
<dbReference type="Proteomes" id="UP000828390">
    <property type="component" value="Unassembled WGS sequence"/>
</dbReference>